<protein>
    <submittedName>
        <fullName evidence="1">Uncharacterized protein</fullName>
    </submittedName>
</protein>
<proteinExistence type="predicted"/>
<name>X1PVX7_9ZZZZ</name>
<dbReference type="AlphaFoldDB" id="X1PVX7"/>
<dbReference type="EMBL" id="BARV01027943">
    <property type="protein sequence ID" value="GAI42995.1"/>
    <property type="molecule type" value="Genomic_DNA"/>
</dbReference>
<accession>X1PVX7</accession>
<organism evidence="1">
    <name type="scientific">marine sediment metagenome</name>
    <dbReference type="NCBI Taxonomy" id="412755"/>
    <lineage>
        <taxon>unclassified sequences</taxon>
        <taxon>metagenomes</taxon>
        <taxon>ecological metagenomes</taxon>
    </lineage>
</organism>
<sequence>IFIAKLCAALNDVTLMHNAAPPGQAVFLHAGASETLRGEYGGWTLVCNGSNWYDLSHARHV</sequence>
<reference evidence="1" key="1">
    <citation type="journal article" date="2014" name="Front. Microbiol.">
        <title>High frequency of phylogenetically diverse reductive dehalogenase-homologous genes in deep subseafloor sedimentary metagenomes.</title>
        <authorList>
            <person name="Kawai M."/>
            <person name="Futagami T."/>
            <person name="Toyoda A."/>
            <person name="Takaki Y."/>
            <person name="Nishi S."/>
            <person name="Hori S."/>
            <person name="Arai W."/>
            <person name="Tsubouchi T."/>
            <person name="Morono Y."/>
            <person name="Uchiyama I."/>
            <person name="Ito T."/>
            <person name="Fujiyama A."/>
            <person name="Inagaki F."/>
            <person name="Takami H."/>
        </authorList>
    </citation>
    <scope>NUCLEOTIDE SEQUENCE</scope>
    <source>
        <strain evidence="1">Expedition CK06-06</strain>
    </source>
</reference>
<feature type="non-terminal residue" evidence="1">
    <location>
        <position position="1"/>
    </location>
</feature>
<comment type="caution">
    <text evidence="1">The sequence shown here is derived from an EMBL/GenBank/DDBJ whole genome shotgun (WGS) entry which is preliminary data.</text>
</comment>
<evidence type="ECO:0000313" key="1">
    <source>
        <dbReference type="EMBL" id="GAI42995.1"/>
    </source>
</evidence>
<gene>
    <name evidence="1" type="ORF">S06H3_44862</name>
</gene>